<dbReference type="PROSITE" id="PS50893">
    <property type="entry name" value="ABC_TRANSPORTER_2"/>
    <property type="match status" value="1"/>
</dbReference>
<dbReference type="Proteomes" id="UP000509667">
    <property type="component" value="Chromosome"/>
</dbReference>
<dbReference type="KEGG" id="hrr:HZS55_20440"/>
<evidence type="ECO:0000313" key="9">
    <source>
        <dbReference type="Proteomes" id="UP000509667"/>
    </source>
</evidence>
<gene>
    <name evidence="8" type="ORF">HZS55_20440</name>
</gene>
<dbReference type="GO" id="GO:0016887">
    <property type="term" value="F:ATP hydrolysis activity"/>
    <property type="evidence" value="ECO:0007669"/>
    <property type="project" value="InterPro"/>
</dbReference>
<organism evidence="8 9">
    <name type="scientific">Halosimplex rubrum</name>
    <dbReference type="NCBI Taxonomy" id="869889"/>
    <lineage>
        <taxon>Archaea</taxon>
        <taxon>Methanobacteriati</taxon>
        <taxon>Methanobacteriota</taxon>
        <taxon>Stenosarchaea group</taxon>
        <taxon>Halobacteria</taxon>
        <taxon>Halobacteriales</taxon>
        <taxon>Haloarculaceae</taxon>
        <taxon>Halosimplex</taxon>
    </lineage>
</organism>
<dbReference type="InterPro" id="IPR050388">
    <property type="entry name" value="ABC_Ni/Peptide_Import"/>
</dbReference>
<evidence type="ECO:0000256" key="5">
    <source>
        <dbReference type="ARBA" id="ARBA00023065"/>
    </source>
</evidence>
<dbReference type="OrthoDB" id="241269at2157"/>
<dbReference type="GO" id="GO:0006811">
    <property type="term" value="P:monoatomic ion transport"/>
    <property type="evidence" value="ECO:0007669"/>
    <property type="project" value="UniProtKB-KW"/>
</dbReference>
<dbReference type="RefSeq" id="WP_179909383.1">
    <property type="nucleotide sequence ID" value="NZ_CP058910.1"/>
</dbReference>
<keyword evidence="5" id="KW-0406">Ion transport</keyword>
<evidence type="ECO:0000256" key="1">
    <source>
        <dbReference type="ARBA" id="ARBA00004370"/>
    </source>
</evidence>
<keyword evidence="2" id="KW-0813">Transport</keyword>
<evidence type="ECO:0000256" key="2">
    <source>
        <dbReference type="ARBA" id="ARBA00022448"/>
    </source>
</evidence>
<sequence>MVAAPVDAPVDEPDDPVLAVERLSVAYGGDEVLDRLDLAVERGDRLAVVGDGASGKTTLARALVDGFPASARVSGSVGYRPEGGDPVSVFDLDDAERERFRREAVAVVGGDAGGFDPTSTLRGQFRPALRATGTDEARAERLLSAVGLDADRVLDARARELNAAATQLADLARAALADPAVLVVDDCPAAVAHLARGDRLGSFESAVGTGGGATGAGGPTLVALGTELPALATLADRLAVLHDGHVVEAGSTDRVLDDPTHPHTRRLVEFYRGSP</sequence>
<keyword evidence="3" id="KW-1003">Cell membrane</keyword>
<evidence type="ECO:0000256" key="4">
    <source>
        <dbReference type="ARBA" id="ARBA00022967"/>
    </source>
</evidence>
<name>A0A7D5P326_9EURY</name>
<dbReference type="GO" id="GO:0005524">
    <property type="term" value="F:ATP binding"/>
    <property type="evidence" value="ECO:0007669"/>
    <property type="project" value="UniProtKB-KW"/>
</dbReference>
<keyword evidence="8" id="KW-0547">Nucleotide-binding</keyword>
<dbReference type="InterPro" id="IPR027417">
    <property type="entry name" value="P-loop_NTPase"/>
</dbReference>
<protein>
    <submittedName>
        <fullName evidence="8">ATP-binding cassette domain-containing protein</fullName>
    </submittedName>
</protein>
<proteinExistence type="predicted"/>
<evidence type="ECO:0000256" key="3">
    <source>
        <dbReference type="ARBA" id="ARBA00022475"/>
    </source>
</evidence>
<dbReference type="Pfam" id="PF00005">
    <property type="entry name" value="ABC_tran"/>
    <property type="match status" value="1"/>
</dbReference>
<comment type="subcellular location">
    <subcellularLocation>
        <location evidence="1">Membrane</location>
    </subcellularLocation>
</comment>
<dbReference type="InterPro" id="IPR003439">
    <property type="entry name" value="ABC_transporter-like_ATP-bd"/>
</dbReference>
<dbReference type="PANTHER" id="PTHR43297:SF13">
    <property type="entry name" value="NICKEL ABC TRANSPORTER, ATP-BINDING PROTEIN"/>
    <property type="match status" value="1"/>
</dbReference>
<dbReference type="SUPFAM" id="SSF52540">
    <property type="entry name" value="P-loop containing nucleoside triphosphate hydrolases"/>
    <property type="match status" value="1"/>
</dbReference>
<dbReference type="EMBL" id="CP058910">
    <property type="protein sequence ID" value="QLH79517.1"/>
    <property type="molecule type" value="Genomic_DNA"/>
</dbReference>
<keyword evidence="9" id="KW-1185">Reference proteome</keyword>
<dbReference type="PANTHER" id="PTHR43297">
    <property type="entry name" value="OLIGOPEPTIDE TRANSPORT ATP-BINDING PROTEIN APPD"/>
    <property type="match status" value="1"/>
</dbReference>
<evidence type="ECO:0000256" key="6">
    <source>
        <dbReference type="ARBA" id="ARBA00023136"/>
    </source>
</evidence>
<evidence type="ECO:0000259" key="7">
    <source>
        <dbReference type="PROSITE" id="PS50893"/>
    </source>
</evidence>
<keyword evidence="4" id="KW-1278">Translocase</keyword>
<dbReference type="GO" id="GO:0016020">
    <property type="term" value="C:membrane"/>
    <property type="evidence" value="ECO:0007669"/>
    <property type="project" value="UniProtKB-SubCell"/>
</dbReference>
<reference evidence="8 9" key="1">
    <citation type="submission" date="2020-07" db="EMBL/GenBank/DDBJ databases">
        <title>Halosimplex pelagicum sp. nov. and Halosimplex rubrum sp. nov., isolated from salted brown alga Laminaria, and emended description of the genus Halosimplex.</title>
        <authorList>
            <person name="Cui H."/>
        </authorList>
    </citation>
    <scope>NUCLEOTIDE SEQUENCE [LARGE SCALE GENOMIC DNA]</scope>
    <source>
        <strain evidence="8 9">R27</strain>
    </source>
</reference>
<evidence type="ECO:0000313" key="8">
    <source>
        <dbReference type="EMBL" id="QLH79517.1"/>
    </source>
</evidence>
<accession>A0A7D5P326</accession>
<keyword evidence="6" id="KW-0472">Membrane</keyword>
<dbReference type="GeneID" id="56080285"/>
<dbReference type="AlphaFoldDB" id="A0A7D5P326"/>
<dbReference type="Gene3D" id="3.40.50.300">
    <property type="entry name" value="P-loop containing nucleotide triphosphate hydrolases"/>
    <property type="match status" value="1"/>
</dbReference>
<keyword evidence="8" id="KW-0067">ATP-binding</keyword>
<feature type="domain" description="ABC transporter" evidence="7">
    <location>
        <begin position="18"/>
        <end position="268"/>
    </location>
</feature>